<keyword evidence="2" id="KW-0812">Transmembrane</keyword>
<proteinExistence type="predicted"/>
<keyword evidence="4" id="KW-1185">Reference proteome</keyword>
<dbReference type="HOGENOM" id="CLU_1230323_0_0_1"/>
<evidence type="ECO:0000256" key="1">
    <source>
        <dbReference type="SAM" id="MobiDB-lite"/>
    </source>
</evidence>
<gene>
    <name evidence="3" type="ORF">PILCRDRAFT_657189</name>
</gene>
<dbReference type="InParanoid" id="A0A0C3EU54"/>
<dbReference type="Proteomes" id="UP000054166">
    <property type="component" value="Unassembled WGS sequence"/>
</dbReference>
<evidence type="ECO:0000313" key="4">
    <source>
        <dbReference type="Proteomes" id="UP000054166"/>
    </source>
</evidence>
<organism evidence="3 4">
    <name type="scientific">Piloderma croceum (strain F 1598)</name>
    <dbReference type="NCBI Taxonomy" id="765440"/>
    <lineage>
        <taxon>Eukaryota</taxon>
        <taxon>Fungi</taxon>
        <taxon>Dikarya</taxon>
        <taxon>Basidiomycota</taxon>
        <taxon>Agaricomycotina</taxon>
        <taxon>Agaricomycetes</taxon>
        <taxon>Agaricomycetidae</taxon>
        <taxon>Atheliales</taxon>
        <taxon>Atheliaceae</taxon>
        <taxon>Piloderma</taxon>
    </lineage>
</organism>
<feature type="compositionally biased region" description="Polar residues" evidence="1">
    <location>
        <begin position="132"/>
        <end position="146"/>
    </location>
</feature>
<feature type="region of interest" description="Disordered" evidence="1">
    <location>
        <begin position="38"/>
        <end position="75"/>
    </location>
</feature>
<dbReference type="AlphaFoldDB" id="A0A0C3EU54"/>
<protein>
    <submittedName>
        <fullName evidence="3">Uncharacterized protein</fullName>
    </submittedName>
</protein>
<keyword evidence="2" id="KW-1133">Transmembrane helix</keyword>
<keyword evidence="2" id="KW-0472">Membrane</keyword>
<sequence>MPYCSIPTGAIVGGVVVGLVAVAAFILLLLYSRSRPTQRNGNLVRRKTEIDPEPTVAPLQSLPYPTAEVRPPSRATLPFTSSTAFNPEALYGYSSTPSAVQSGHMQSIATSHDITTPSVTALDPSERFSANSSSFITRSVTRSPSPSHGAETQPLLPAAASRLTGEQLDLIHDMYSLNVPVADIASVMERMRVEREVAAGESDARVSLVRRDSHISEVLPSYQSP</sequence>
<evidence type="ECO:0000256" key="2">
    <source>
        <dbReference type="SAM" id="Phobius"/>
    </source>
</evidence>
<name>A0A0C3EU54_PILCF</name>
<reference evidence="3 4" key="1">
    <citation type="submission" date="2014-04" db="EMBL/GenBank/DDBJ databases">
        <authorList>
            <consortium name="DOE Joint Genome Institute"/>
            <person name="Kuo A."/>
            <person name="Tarkka M."/>
            <person name="Buscot F."/>
            <person name="Kohler A."/>
            <person name="Nagy L.G."/>
            <person name="Floudas D."/>
            <person name="Copeland A."/>
            <person name="Barry K.W."/>
            <person name="Cichocki N."/>
            <person name="Veneault-Fourrey C."/>
            <person name="LaButti K."/>
            <person name="Lindquist E.A."/>
            <person name="Lipzen A."/>
            <person name="Lundell T."/>
            <person name="Morin E."/>
            <person name="Murat C."/>
            <person name="Sun H."/>
            <person name="Tunlid A."/>
            <person name="Henrissat B."/>
            <person name="Grigoriev I.V."/>
            <person name="Hibbett D.S."/>
            <person name="Martin F."/>
            <person name="Nordberg H.P."/>
            <person name="Cantor M.N."/>
            <person name="Hua S.X."/>
        </authorList>
    </citation>
    <scope>NUCLEOTIDE SEQUENCE [LARGE SCALE GENOMIC DNA]</scope>
    <source>
        <strain evidence="3 4">F 1598</strain>
    </source>
</reference>
<dbReference type="EMBL" id="KN833039">
    <property type="protein sequence ID" value="KIM76050.1"/>
    <property type="molecule type" value="Genomic_DNA"/>
</dbReference>
<reference evidence="4" key="2">
    <citation type="submission" date="2015-01" db="EMBL/GenBank/DDBJ databases">
        <title>Evolutionary Origins and Diversification of the Mycorrhizal Mutualists.</title>
        <authorList>
            <consortium name="DOE Joint Genome Institute"/>
            <consortium name="Mycorrhizal Genomics Consortium"/>
            <person name="Kohler A."/>
            <person name="Kuo A."/>
            <person name="Nagy L.G."/>
            <person name="Floudas D."/>
            <person name="Copeland A."/>
            <person name="Barry K.W."/>
            <person name="Cichocki N."/>
            <person name="Veneault-Fourrey C."/>
            <person name="LaButti K."/>
            <person name="Lindquist E.A."/>
            <person name="Lipzen A."/>
            <person name="Lundell T."/>
            <person name="Morin E."/>
            <person name="Murat C."/>
            <person name="Riley R."/>
            <person name="Ohm R."/>
            <person name="Sun H."/>
            <person name="Tunlid A."/>
            <person name="Henrissat B."/>
            <person name="Grigoriev I.V."/>
            <person name="Hibbett D.S."/>
            <person name="Martin F."/>
        </authorList>
    </citation>
    <scope>NUCLEOTIDE SEQUENCE [LARGE SCALE GENOMIC DNA]</scope>
    <source>
        <strain evidence="4">F 1598</strain>
    </source>
</reference>
<evidence type="ECO:0000313" key="3">
    <source>
        <dbReference type="EMBL" id="KIM76050.1"/>
    </source>
</evidence>
<feature type="region of interest" description="Disordered" evidence="1">
    <location>
        <begin position="132"/>
        <end position="153"/>
    </location>
</feature>
<accession>A0A0C3EU54</accession>
<feature type="transmembrane region" description="Helical" evidence="2">
    <location>
        <begin position="6"/>
        <end position="31"/>
    </location>
</feature>